<evidence type="ECO:0000313" key="1">
    <source>
        <dbReference type="EMBL" id="KZS21699.1"/>
    </source>
</evidence>
<protein>
    <submittedName>
        <fullName evidence="1">Uncharacterized protein</fullName>
    </submittedName>
</protein>
<proteinExistence type="predicted"/>
<evidence type="ECO:0000313" key="2">
    <source>
        <dbReference type="Proteomes" id="UP000076858"/>
    </source>
</evidence>
<name>A0A162CZN0_9CRUS</name>
<dbReference type="AlphaFoldDB" id="A0A162CZN0"/>
<dbReference type="EMBL" id="LRGB01000024">
    <property type="protein sequence ID" value="KZS21699.1"/>
    <property type="molecule type" value="Genomic_DNA"/>
</dbReference>
<sequence length="61" mass="7219">MNLVFSHREAATSNLNTAIHDSCFFLFFLKKILFNEPTQKEKFYSGWMVMRGRTRTSNGWL</sequence>
<comment type="caution">
    <text evidence="1">The sequence shown here is derived from an EMBL/GenBank/DDBJ whole genome shotgun (WGS) entry which is preliminary data.</text>
</comment>
<keyword evidence="2" id="KW-1185">Reference proteome</keyword>
<organism evidence="1 2">
    <name type="scientific">Daphnia magna</name>
    <dbReference type="NCBI Taxonomy" id="35525"/>
    <lineage>
        <taxon>Eukaryota</taxon>
        <taxon>Metazoa</taxon>
        <taxon>Ecdysozoa</taxon>
        <taxon>Arthropoda</taxon>
        <taxon>Crustacea</taxon>
        <taxon>Branchiopoda</taxon>
        <taxon>Diplostraca</taxon>
        <taxon>Cladocera</taxon>
        <taxon>Anomopoda</taxon>
        <taxon>Daphniidae</taxon>
        <taxon>Daphnia</taxon>
    </lineage>
</organism>
<reference evidence="1 2" key="1">
    <citation type="submission" date="2016-03" db="EMBL/GenBank/DDBJ databases">
        <title>EvidentialGene: Evidence-directed Construction of Genes on Genomes.</title>
        <authorList>
            <person name="Gilbert D.G."/>
            <person name="Choi J.-H."/>
            <person name="Mockaitis K."/>
            <person name="Colbourne J."/>
            <person name="Pfrender M."/>
        </authorList>
    </citation>
    <scope>NUCLEOTIDE SEQUENCE [LARGE SCALE GENOMIC DNA]</scope>
    <source>
        <strain evidence="1 2">Xinb3</strain>
        <tissue evidence="1">Complete organism</tissue>
    </source>
</reference>
<gene>
    <name evidence="1" type="ORF">APZ42_011703</name>
</gene>
<accession>A0A162CZN0</accession>
<dbReference type="Proteomes" id="UP000076858">
    <property type="component" value="Unassembled WGS sequence"/>
</dbReference>